<keyword evidence="2" id="KW-0812">Transmembrane</keyword>
<evidence type="ECO:0000313" key="3">
    <source>
        <dbReference type="EMBL" id="CCM13932.1"/>
    </source>
</evidence>
<dbReference type="AlphaFoldDB" id="A0A1E1IRM5"/>
<name>A0A1E1IRM5_LEIGU</name>
<evidence type="ECO:0000256" key="2">
    <source>
        <dbReference type="SAM" id="Phobius"/>
    </source>
</evidence>
<feature type="transmembrane region" description="Helical" evidence="2">
    <location>
        <begin position="387"/>
        <end position="404"/>
    </location>
</feature>
<feature type="region of interest" description="Disordered" evidence="1">
    <location>
        <begin position="120"/>
        <end position="204"/>
    </location>
</feature>
<proteinExistence type="predicted"/>
<feature type="region of interest" description="Disordered" evidence="1">
    <location>
        <begin position="227"/>
        <end position="273"/>
    </location>
</feature>
<evidence type="ECO:0000256" key="1">
    <source>
        <dbReference type="SAM" id="MobiDB-lite"/>
    </source>
</evidence>
<feature type="compositionally biased region" description="Basic residues" evidence="1">
    <location>
        <begin position="243"/>
        <end position="254"/>
    </location>
</feature>
<gene>
    <name evidence="3" type="primary">LgM4147LRVhigh.14.00470.00970</name>
    <name evidence="3" type="ORF">BN36_1414430</name>
</gene>
<protein>
    <submittedName>
        <fullName evidence="3">Uncharacterized protein</fullName>
    </submittedName>
</protein>
<organism evidence="3">
    <name type="scientific">Leishmania guyanensis</name>
    <dbReference type="NCBI Taxonomy" id="5670"/>
    <lineage>
        <taxon>Eukaryota</taxon>
        <taxon>Discoba</taxon>
        <taxon>Euglenozoa</taxon>
        <taxon>Kinetoplastea</taxon>
        <taxon>Metakinetoplastina</taxon>
        <taxon>Trypanosomatida</taxon>
        <taxon>Trypanosomatidae</taxon>
        <taxon>Leishmaniinae</taxon>
        <taxon>Leishmania</taxon>
        <taxon>Leishmania guyanensis species complex</taxon>
    </lineage>
</organism>
<reference evidence="3" key="1">
    <citation type="submission" date="2012-08" db="EMBL/GenBank/DDBJ databases">
        <title>Comparative genomics of metastatic and non-metastatic Leishmania guyanensis provides insights into polygenic factors involved in Leishmania RNA virus infection.</title>
        <authorList>
            <person name="Smith D."/>
            <person name="Hertz-Fowler C."/>
            <person name="Martin R."/>
            <person name="Dickens N."/>
            <person name="Fasel N."/>
            <person name="Falquet L."/>
            <person name="Beverley S."/>
            <person name="Zangger H."/>
            <person name="Calderon-Copete S."/>
            <person name="Mottram J."/>
            <person name="Xenarios I."/>
        </authorList>
    </citation>
    <scope>NUCLEOTIDE SEQUENCE</scope>
    <source>
        <strain evidence="3">MHOM/BR/75/M4147/SSU:IR2SAT-LUC</strain>
    </source>
</reference>
<feature type="compositionally biased region" description="Basic and acidic residues" evidence="1">
    <location>
        <begin position="255"/>
        <end position="273"/>
    </location>
</feature>
<dbReference type="EMBL" id="CALQ01000410">
    <property type="protein sequence ID" value="CCM13932.1"/>
    <property type="molecule type" value="Genomic_DNA"/>
</dbReference>
<keyword evidence="2" id="KW-0472">Membrane</keyword>
<accession>A0A1E1IRM5</accession>
<sequence>MTALATSSSAVSVRRQRGYGRVSLRALEAALLLALLLLEACSSVALIVNAVKGHHATVHDDARVQSVWLASAAAAAASDMRESNVHVLRKMNQQNWHLLDGDQLIPGDGKSVAHARPLRGAPLTGVSEGPPECESPPLPRAPQTHSDAGRHSKQAGVHPRDHTTSDAPQDAAPVGQHHCRTKHPARVTSSLHQQHKAAAEYAGTEPPRISLDSLRLVIQLEDEVATKEDNVEVHEDGDDKHASPQRRVPHHSRRLRENSAHLHSRDYGHRRGRARDSNAYRHHSFLALREQPVSGLRRLAVEQHAIEHHSDGDGAAEVVSTDAKNVTSMTESKEERQRRCLVVNTQDSKATTMESLREGTPRKGCLIVPAEVGNDIPSSENNAKRTVAIMTLFVSALFGAFLFVV</sequence>
<feature type="compositionally biased region" description="Basic and acidic residues" evidence="1">
    <location>
        <begin position="227"/>
        <end position="242"/>
    </location>
</feature>
<keyword evidence="2" id="KW-1133">Transmembrane helix</keyword>